<dbReference type="SUPFAM" id="SSF48452">
    <property type="entry name" value="TPR-like"/>
    <property type="match status" value="1"/>
</dbReference>
<dbReference type="InterPro" id="IPR011990">
    <property type="entry name" value="TPR-like_helical_dom_sf"/>
</dbReference>
<keyword evidence="6" id="KW-1185">Reference proteome</keyword>
<dbReference type="SMART" id="SM00317">
    <property type="entry name" value="SET"/>
    <property type="match status" value="1"/>
</dbReference>
<name>A0A074WZU2_9PEZI</name>
<dbReference type="InterPro" id="IPR046341">
    <property type="entry name" value="SET_dom_sf"/>
</dbReference>
<dbReference type="Proteomes" id="UP000027730">
    <property type="component" value="Unassembled WGS sequence"/>
</dbReference>
<dbReference type="PROSITE" id="PS50005">
    <property type="entry name" value="TPR"/>
    <property type="match status" value="1"/>
</dbReference>
<dbReference type="Pfam" id="PF00856">
    <property type="entry name" value="SET"/>
    <property type="match status" value="1"/>
</dbReference>
<organism evidence="5 6">
    <name type="scientific">Aureobasidium namibiae CBS 147.97</name>
    <dbReference type="NCBI Taxonomy" id="1043004"/>
    <lineage>
        <taxon>Eukaryota</taxon>
        <taxon>Fungi</taxon>
        <taxon>Dikarya</taxon>
        <taxon>Ascomycota</taxon>
        <taxon>Pezizomycotina</taxon>
        <taxon>Dothideomycetes</taxon>
        <taxon>Dothideomycetidae</taxon>
        <taxon>Dothideales</taxon>
        <taxon>Saccotheciaceae</taxon>
        <taxon>Aureobasidium</taxon>
    </lineage>
</organism>
<dbReference type="Gene3D" id="2.170.270.10">
    <property type="entry name" value="SET domain"/>
    <property type="match status" value="1"/>
</dbReference>
<dbReference type="PROSITE" id="PS50280">
    <property type="entry name" value="SET"/>
    <property type="match status" value="1"/>
</dbReference>
<dbReference type="STRING" id="1043004.A0A074WZU2"/>
<keyword evidence="2 3" id="KW-0802">TPR repeat</keyword>
<dbReference type="CDD" id="cd20071">
    <property type="entry name" value="SET_SMYD"/>
    <property type="match status" value="1"/>
</dbReference>
<evidence type="ECO:0000259" key="4">
    <source>
        <dbReference type="PROSITE" id="PS50280"/>
    </source>
</evidence>
<dbReference type="GeneID" id="25416293"/>
<dbReference type="InterPro" id="IPR053209">
    <property type="entry name" value="Gramillin-biosynth_MTr"/>
</dbReference>
<dbReference type="PANTHER" id="PTHR47643">
    <property type="entry name" value="TPR DOMAIN PROTEIN (AFU_ORTHOLOGUE AFUA_5G12710)"/>
    <property type="match status" value="1"/>
</dbReference>
<dbReference type="HOGENOM" id="CLU_009043_2_0_1"/>
<dbReference type="SUPFAM" id="SSF82199">
    <property type="entry name" value="SET domain"/>
    <property type="match status" value="1"/>
</dbReference>
<feature type="repeat" description="TPR" evidence="3">
    <location>
        <begin position="275"/>
        <end position="308"/>
    </location>
</feature>
<evidence type="ECO:0000313" key="6">
    <source>
        <dbReference type="Proteomes" id="UP000027730"/>
    </source>
</evidence>
<dbReference type="AlphaFoldDB" id="A0A074WZU2"/>
<proteinExistence type="predicted"/>
<dbReference type="InterPro" id="IPR001214">
    <property type="entry name" value="SET_dom"/>
</dbReference>
<evidence type="ECO:0000256" key="2">
    <source>
        <dbReference type="ARBA" id="ARBA00022803"/>
    </source>
</evidence>
<dbReference type="RefSeq" id="XP_013431408.1">
    <property type="nucleotide sequence ID" value="XM_013575954.1"/>
</dbReference>
<feature type="domain" description="SET" evidence="4">
    <location>
        <begin position="353"/>
        <end position="527"/>
    </location>
</feature>
<dbReference type="InterPro" id="IPR013105">
    <property type="entry name" value="TPR_2"/>
</dbReference>
<dbReference type="Gene3D" id="1.25.40.10">
    <property type="entry name" value="Tetratricopeptide repeat domain"/>
    <property type="match status" value="1"/>
</dbReference>
<dbReference type="Pfam" id="PF07719">
    <property type="entry name" value="TPR_2"/>
    <property type="match status" value="1"/>
</dbReference>
<evidence type="ECO:0000256" key="1">
    <source>
        <dbReference type="ARBA" id="ARBA00022737"/>
    </source>
</evidence>
<evidence type="ECO:0000256" key="3">
    <source>
        <dbReference type="PROSITE-ProRule" id="PRU00339"/>
    </source>
</evidence>
<sequence>MEEDPLAYHKSVLKDEMLARRLRQAGDLRRVSQSRKQLTKEFTNRPLPSCPETRQIARPVPEDFYRPCYLPPAHLKKILLKDLKFETHHRGSFLLLRVFCQPFRKSAVVAAIEDETRDVDRLVVYQTRESLRAFEVLPESSVVTIKEPFYHMEEDGRYALRVDHPSDMVVLDHFHKLYPEQWQNHEETQMTAMSWKLEGDRAVMGEEYLEAHRCYTSGLACVDPEAYEGMRNPMRDLCRSRSLADLHLSRYDASVLDAFKSISNRQDDRAKSEDAEAWFCRGRANYQLGHYANALHAYERMLMLAPTDLQCHQELDRTKKRLLEQREGAYDFAEMIEEVTKNGYFADRASFISKTEARQTQDRGRGLFATKDLRMGDLILCEKAFMTAHPNDRTPRSTVPVWLDSVQKVVDSPSQSKDLLGLYAGQPHTSPISAPIMDGVPVVDTFRVSRILDLNGFSYTVGRESHAYGTSAMMTRESPKSTGLWIRVANANHACLSNAVRSFVGDMIILRAARDIKNGEEITISYQKPAPLLADRQKVLFDSWRFQCNCLLCTSEASSVAKMHDLAEHVETSMAFVADRTLDTILAADSELIAMAEIVAEDLEEMYADNLMHRLPCLGMGDIWQWLCQTYCQNLNRSQLKRCAIKVLQSHGYWMTLQGSQLSIDLAHGIPTVAVVDALMYLAGVAEGEQQIELRREFEAWARRFYEIVNGNMTGFELKY</sequence>
<evidence type="ECO:0000313" key="5">
    <source>
        <dbReference type="EMBL" id="KEQ77004.1"/>
    </source>
</evidence>
<gene>
    <name evidence="5" type="ORF">M436DRAFT_78732</name>
</gene>
<dbReference type="EMBL" id="KL584703">
    <property type="protein sequence ID" value="KEQ77004.1"/>
    <property type="molecule type" value="Genomic_DNA"/>
</dbReference>
<dbReference type="InterPro" id="IPR019734">
    <property type="entry name" value="TPR_rpt"/>
</dbReference>
<dbReference type="PANTHER" id="PTHR47643:SF2">
    <property type="entry name" value="TPR DOMAIN PROTEIN (AFU_ORTHOLOGUE AFUA_5G12710)"/>
    <property type="match status" value="1"/>
</dbReference>
<dbReference type="SMART" id="SM00028">
    <property type="entry name" value="TPR"/>
    <property type="match status" value="1"/>
</dbReference>
<dbReference type="OrthoDB" id="438641at2759"/>
<reference evidence="5 6" key="1">
    <citation type="journal article" date="2014" name="BMC Genomics">
        <title>Genome sequencing of four Aureobasidium pullulans varieties: biotechnological potential, stress tolerance, and description of new species.</title>
        <authorList>
            <person name="Gostin Ar C."/>
            <person name="Ohm R.A."/>
            <person name="Kogej T."/>
            <person name="Sonjak S."/>
            <person name="Turk M."/>
            <person name="Zajc J."/>
            <person name="Zalar P."/>
            <person name="Grube M."/>
            <person name="Sun H."/>
            <person name="Han J."/>
            <person name="Sharma A."/>
            <person name="Chiniquy J."/>
            <person name="Ngan C.Y."/>
            <person name="Lipzen A."/>
            <person name="Barry K."/>
            <person name="Grigoriev I.V."/>
            <person name="Gunde-Cimerman N."/>
        </authorList>
    </citation>
    <scope>NUCLEOTIDE SEQUENCE [LARGE SCALE GENOMIC DNA]</scope>
    <source>
        <strain evidence="5 6">CBS 147.97</strain>
    </source>
</reference>
<keyword evidence="1" id="KW-0677">Repeat</keyword>
<protein>
    <submittedName>
        <fullName evidence="5">SET domain-containing protein</fullName>
    </submittedName>
</protein>
<accession>A0A074WZU2</accession>